<dbReference type="AlphaFoldDB" id="Q4V168"/>
<keyword evidence="2" id="KW-0614">Plasmid</keyword>
<dbReference type="PATRIC" id="fig|288681.22.peg.5927"/>
<dbReference type="KEGG" id="bcz:pE33L466_0398"/>
<gene>
    <name evidence="2" type="ordered locus">pE33L466_0398</name>
</gene>
<dbReference type="EMBL" id="CP000040">
    <property type="protein sequence ID" value="AAY60539.1"/>
    <property type="molecule type" value="Genomic_DNA"/>
</dbReference>
<dbReference type="Proteomes" id="UP000002612">
    <property type="component" value="Plasmid pE33L466"/>
</dbReference>
<reference evidence="3" key="1">
    <citation type="journal article" date="2006" name="J. Bacteriol.">
        <title>Pathogenomic sequence analysis of Bacillus cereus and Bacillus thuringiensis isolates closely related to Bacillus anthracis.</title>
        <authorList>
            <person name="Han C.S."/>
            <person name="Xie G."/>
            <person name="Challacombe J.F."/>
            <person name="Altherr M.R."/>
            <person name="Bhotika S.S."/>
            <person name="Brown N."/>
            <person name="Bruce D."/>
            <person name="Campbell C.S."/>
            <person name="Campbell M.L."/>
            <person name="Chen J."/>
            <person name="Chertkov O."/>
            <person name="Cleland C."/>
            <person name="Dimitrijevic M."/>
            <person name="Doggett N.A."/>
            <person name="Fawcett J.J."/>
            <person name="Glavina T."/>
            <person name="Goodwin L.A."/>
            <person name="Green L.D."/>
            <person name="Hill K.K."/>
            <person name="Hitchcock P."/>
            <person name="Jackson P.J."/>
            <person name="Keim P."/>
            <person name="Kewalramani A.R."/>
            <person name="Longmire J."/>
            <person name="Lucas S."/>
            <person name="Malfatti S."/>
            <person name="McMurry K."/>
            <person name="Meincke L.J."/>
            <person name="Misra M."/>
            <person name="Moseman B.L."/>
            <person name="Mundt M."/>
            <person name="Munk A.C."/>
            <person name="Okinaka R.T."/>
            <person name="Parson-Quintana B."/>
            <person name="Reilly L.P."/>
            <person name="Richardson P."/>
            <person name="Robinson D.L."/>
            <person name="Rubin E."/>
            <person name="Saunders E."/>
            <person name="Tapia R."/>
            <person name="Tesmer J.G."/>
            <person name="Thayer N."/>
            <person name="Thompson L.S."/>
            <person name="Tice H."/>
            <person name="Ticknor L.O."/>
            <person name="Wills P.L."/>
            <person name="Brettin T.S."/>
            <person name="Gilna P."/>
        </authorList>
    </citation>
    <scope>NUCLEOTIDE SEQUENCE [LARGE SCALE GENOMIC DNA]</scope>
    <source>
        <strain evidence="3">ZK / E33L</strain>
        <plasmid evidence="3">pE33L466</plasmid>
    </source>
</reference>
<geneLocation type="plasmid" evidence="2 3">
    <name>pE33L466</name>
</geneLocation>
<keyword evidence="1" id="KW-0175">Coiled coil</keyword>
<evidence type="ECO:0008006" key="4">
    <source>
        <dbReference type="Google" id="ProtNLM"/>
    </source>
</evidence>
<sequence>MVFLLMRFIPTQVHYPTRNTHASLDLQHIIQMMSRLENRLDTLIKLIEDNNQLLQSIEQQKHIISSGGGSVIV</sequence>
<organism evidence="2 3">
    <name type="scientific">Bacillus cereus (strain ZK / E33L)</name>
    <dbReference type="NCBI Taxonomy" id="288681"/>
    <lineage>
        <taxon>Bacteria</taxon>
        <taxon>Bacillati</taxon>
        <taxon>Bacillota</taxon>
        <taxon>Bacilli</taxon>
        <taxon>Bacillales</taxon>
        <taxon>Bacillaceae</taxon>
        <taxon>Bacillus</taxon>
        <taxon>Bacillus cereus group</taxon>
    </lineage>
</organism>
<protein>
    <recommendedName>
        <fullName evidence="4">YkzH</fullName>
    </recommendedName>
</protein>
<feature type="coiled-coil region" evidence="1">
    <location>
        <begin position="33"/>
        <end position="60"/>
    </location>
</feature>
<evidence type="ECO:0000313" key="3">
    <source>
        <dbReference type="Proteomes" id="UP000002612"/>
    </source>
</evidence>
<proteinExistence type="predicted"/>
<evidence type="ECO:0000256" key="1">
    <source>
        <dbReference type="SAM" id="Coils"/>
    </source>
</evidence>
<name>Q4V168_BACCZ</name>
<evidence type="ECO:0000313" key="2">
    <source>
        <dbReference type="EMBL" id="AAY60539.1"/>
    </source>
</evidence>
<accession>Q4V168</accession>